<evidence type="ECO:0000313" key="2">
    <source>
        <dbReference type="Proteomes" id="UP000192277"/>
    </source>
</evidence>
<dbReference type="EMBL" id="LWBO01000028">
    <property type="protein sequence ID" value="OQP44290.1"/>
    <property type="molecule type" value="Genomic_DNA"/>
</dbReference>
<accession>A0ABX3NVW4</accession>
<dbReference type="RefSeq" id="WP_014219597.1">
    <property type="nucleotide sequence ID" value="NZ_LWBO01000028.1"/>
</dbReference>
<gene>
    <name evidence="1" type="ORF">A4D02_35535</name>
</gene>
<proteinExistence type="predicted"/>
<comment type="caution">
    <text evidence="1">The sequence shown here is derived from an EMBL/GenBank/DDBJ whole genome shotgun (WGS) entry which is preliminary data.</text>
</comment>
<protein>
    <submittedName>
        <fullName evidence="1">Uncharacterized protein</fullName>
    </submittedName>
</protein>
<keyword evidence="2" id="KW-1185">Reference proteome</keyword>
<organism evidence="1 2">
    <name type="scientific">Niastella koreensis</name>
    <dbReference type="NCBI Taxonomy" id="354356"/>
    <lineage>
        <taxon>Bacteria</taxon>
        <taxon>Pseudomonadati</taxon>
        <taxon>Bacteroidota</taxon>
        <taxon>Chitinophagia</taxon>
        <taxon>Chitinophagales</taxon>
        <taxon>Chitinophagaceae</taxon>
        <taxon>Niastella</taxon>
    </lineage>
</organism>
<reference evidence="1 2" key="1">
    <citation type="submission" date="2016-04" db="EMBL/GenBank/DDBJ databases">
        <authorList>
            <person name="Chen L."/>
            <person name="Zhuang W."/>
            <person name="Wang G."/>
        </authorList>
    </citation>
    <scope>NUCLEOTIDE SEQUENCE [LARGE SCALE GENOMIC DNA]</scope>
    <source>
        <strain evidence="2">GR20</strain>
    </source>
</reference>
<evidence type="ECO:0000313" key="1">
    <source>
        <dbReference type="EMBL" id="OQP44290.1"/>
    </source>
</evidence>
<name>A0ABX3NVW4_9BACT</name>
<dbReference type="Proteomes" id="UP000192277">
    <property type="component" value="Unassembled WGS sequence"/>
</dbReference>
<sequence length="97" mass="10980">MPNGEDIAWFKQQFQNKIEPTIQNTHYTVNMLTALTCQKTGEVWPVLEKHQLSIDRILKLCVGNTVNVTPTGRRKVFPKQRQSLSAVHTGSKCLISS</sequence>